<dbReference type="PANTHER" id="PTHR45640:SF13">
    <property type="entry name" value="HEAT SHOCK PROTEIN 22-RELATED"/>
    <property type="match status" value="1"/>
</dbReference>
<feature type="domain" description="SHSP" evidence="4">
    <location>
        <begin position="25"/>
        <end position="132"/>
    </location>
</feature>
<dbReference type="InterPro" id="IPR002068">
    <property type="entry name" value="A-crystallin/Hsp20_dom"/>
</dbReference>
<dbReference type="AlphaFoldDB" id="A0A2A4JH73"/>
<evidence type="ECO:0000256" key="1">
    <source>
        <dbReference type="ARBA" id="ARBA00023016"/>
    </source>
</evidence>
<dbReference type="EMBL" id="NWSH01001391">
    <property type="protein sequence ID" value="PCG71425.1"/>
    <property type="molecule type" value="Genomic_DNA"/>
</dbReference>
<protein>
    <recommendedName>
        <fullName evidence="4">SHSP domain-containing protein</fullName>
    </recommendedName>
</protein>
<name>A0A2A4JH73_HELVI</name>
<keyword evidence="1" id="KW-0346">Stress response</keyword>
<gene>
    <name evidence="5" type="ORF">B5V51_1885</name>
</gene>
<dbReference type="SUPFAM" id="SSF49764">
    <property type="entry name" value="HSP20-like chaperones"/>
    <property type="match status" value="1"/>
</dbReference>
<dbReference type="GO" id="GO:0005737">
    <property type="term" value="C:cytoplasm"/>
    <property type="evidence" value="ECO:0007669"/>
    <property type="project" value="TreeGrafter"/>
</dbReference>
<dbReference type="STRING" id="7102.A0A2A4JH73"/>
<evidence type="ECO:0000313" key="5">
    <source>
        <dbReference type="EMBL" id="PCG71425.1"/>
    </source>
</evidence>
<dbReference type="InterPro" id="IPR008978">
    <property type="entry name" value="HSP20-like_chaperone"/>
</dbReference>
<dbReference type="GO" id="GO:0005634">
    <property type="term" value="C:nucleus"/>
    <property type="evidence" value="ECO:0007669"/>
    <property type="project" value="TreeGrafter"/>
</dbReference>
<sequence>MLQLPTIQTPPMFGDDTLLRSIDWLGGFPWKQENVVKKEDDKYELCIQVKDYAPEEISVRTADGFIVVEGKHEEKQDDYGYIARQFMRRFQVPEGCRIEGVQSRLTADGLLIITVPRVPVVKKDTVIAVKHEGSTKSKL</sequence>
<evidence type="ECO:0000256" key="3">
    <source>
        <dbReference type="RuleBase" id="RU003616"/>
    </source>
</evidence>
<dbReference type="GO" id="GO:0042026">
    <property type="term" value="P:protein refolding"/>
    <property type="evidence" value="ECO:0007669"/>
    <property type="project" value="TreeGrafter"/>
</dbReference>
<proteinExistence type="inferred from homology"/>
<accession>A0A2A4JH73</accession>
<organism evidence="5">
    <name type="scientific">Heliothis virescens</name>
    <name type="common">Tobacco budworm moth</name>
    <dbReference type="NCBI Taxonomy" id="7102"/>
    <lineage>
        <taxon>Eukaryota</taxon>
        <taxon>Metazoa</taxon>
        <taxon>Ecdysozoa</taxon>
        <taxon>Arthropoda</taxon>
        <taxon>Hexapoda</taxon>
        <taxon>Insecta</taxon>
        <taxon>Pterygota</taxon>
        <taxon>Neoptera</taxon>
        <taxon>Endopterygota</taxon>
        <taxon>Lepidoptera</taxon>
        <taxon>Glossata</taxon>
        <taxon>Ditrysia</taxon>
        <taxon>Noctuoidea</taxon>
        <taxon>Noctuidae</taxon>
        <taxon>Heliothinae</taxon>
        <taxon>Heliothis</taxon>
    </lineage>
</organism>
<dbReference type="Pfam" id="PF00011">
    <property type="entry name" value="HSP20"/>
    <property type="match status" value="1"/>
</dbReference>
<dbReference type="PROSITE" id="PS01031">
    <property type="entry name" value="SHSP"/>
    <property type="match status" value="1"/>
</dbReference>
<dbReference type="GO" id="GO:0051082">
    <property type="term" value="F:unfolded protein binding"/>
    <property type="evidence" value="ECO:0007669"/>
    <property type="project" value="TreeGrafter"/>
</dbReference>
<dbReference type="InterPro" id="IPR001436">
    <property type="entry name" value="Alpha-crystallin/sHSP_animal"/>
</dbReference>
<reference evidence="5" key="1">
    <citation type="submission" date="2017-09" db="EMBL/GenBank/DDBJ databases">
        <title>Contemporary evolution of a Lepidopteran species, Heliothis virescens, in response to modern agricultural practices.</title>
        <authorList>
            <person name="Fritz M.L."/>
            <person name="Deyonke A.M."/>
            <person name="Papanicolaou A."/>
            <person name="Micinski S."/>
            <person name="Westbrook J."/>
            <person name="Gould F."/>
        </authorList>
    </citation>
    <scope>NUCLEOTIDE SEQUENCE [LARGE SCALE GENOMIC DNA]</scope>
    <source>
        <strain evidence="5">HvINT-</strain>
        <tissue evidence="5">Whole body</tissue>
    </source>
</reference>
<comment type="caution">
    <text evidence="5">The sequence shown here is derived from an EMBL/GenBank/DDBJ whole genome shotgun (WGS) entry which is preliminary data.</text>
</comment>
<dbReference type="Gene3D" id="2.60.40.790">
    <property type="match status" value="1"/>
</dbReference>
<dbReference type="CDD" id="cd06526">
    <property type="entry name" value="metazoan_ACD"/>
    <property type="match status" value="1"/>
</dbReference>
<evidence type="ECO:0000256" key="2">
    <source>
        <dbReference type="PROSITE-ProRule" id="PRU00285"/>
    </source>
</evidence>
<dbReference type="PANTHER" id="PTHR45640">
    <property type="entry name" value="HEAT SHOCK PROTEIN HSP-12.2-RELATED"/>
    <property type="match status" value="1"/>
</dbReference>
<dbReference type="PRINTS" id="PR00299">
    <property type="entry name" value="ACRYSTALLIN"/>
</dbReference>
<comment type="similarity">
    <text evidence="2 3">Belongs to the small heat shock protein (HSP20) family.</text>
</comment>
<dbReference type="GO" id="GO:0009408">
    <property type="term" value="P:response to heat"/>
    <property type="evidence" value="ECO:0007669"/>
    <property type="project" value="TreeGrafter"/>
</dbReference>
<evidence type="ECO:0000259" key="4">
    <source>
        <dbReference type="PROSITE" id="PS01031"/>
    </source>
</evidence>